<evidence type="ECO:0000256" key="3">
    <source>
        <dbReference type="ARBA" id="ARBA00012664"/>
    </source>
</evidence>
<dbReference type="NCBIfam" id="NF000812">
    <property type="entry name" value="PRK00061.1-4"/>
    <property type="match status" value="1"/>
</dbReference>
<accession>A0ABP2Z244</accession>
<comment type="caution">
    <text evidence="8">The sequence shown here is derived from an EMBL/GenBank/DDBJ whole genome shotgun (WGS) entry which is preliminary data.</text>
</comment>
<evidence type="ECO:0000313" key="8">
    <source>
        <dbReference type="EMBL" id="ESE40708.1"/>
    </source>
</evidence>
<feature type="active site" description="Proton donor" evidence="7">
    <location>
        <position position="109"/>
    </location>
</feature>
<feature type="binding site" evidence="7">
    <location>
        <begin position="106"/>
        <end position="107"/>
    </location>
    <ligand>
        <name>(2S)-2-hydroxy-3-oxobutyl phosphate</name>
        <dbReference type="ChEBI" id="CHEBI:58830"/>
    </ligand>
</feature>
<evidence type="ECO:0000313" key="9">
    <source>
        <dbReference type="Proteomes" id="UP000017548"/>
    </source>
</evidence>
<dbReference type="PANTHER" id="PTHR21058">
    <property type="entry name" value="6,7-DIMETHYL-8-RIBITYLLUMAZINE SYNTHASE DMRL SYNTHASE LUMAZINE SYNTHASE"/>
    <property type="match status" value="1"/>
</dbReference>
<evidence type="ECO:0000256" key="2">
    <source>
        <dbReference type="ARBA" id="ARBA00007424"/>
    </source>
</evidence>
<protein>
    <recommendedName>
        <fullName evidence="3 7">6,7-dimethyl-8-ribityllumazine synthase</fullName>
        <shortName evidence="7">DMRL synthase</shortName>
        <shortName evidence="7">LS</shortName>
        <shortName evidence="7">Lumazine synthase</shortName>
        <ecNumber evidence="3 7">2.5.1.78</ecNumber>
    </recommendedName>
</protein>
<dbReference type="Proteomes" id="UP000017548">
    <property type="component" value="Unassembled WGS sequence"/>
</dbReference>
<comment type="subunit">
    <text evidence="7">Forms an icosahedral capsid composed of 60 subunits, arranged as a dodecamer of pentamers.</text>
</comment>
<feature type="binding site" evidence="7">
    <location>
        <position position="148"/>
    </location>
    <ligand>
        <name>(2S)-2-hydroxy-3-oxobutyl phosphate</name>
        <dbReference type="ChEBI" id="CHEBI:58830"/>
    </ligand>
</feature>
<dbReference type="HAMAP" id="MF_00178">
    <property type="entry name" value="Lumazine_synth"/>
    <property type="match status" value="1"/>
</dbReference>
<dbReference type="InterPro" id="IPR002180">
    <property type="entry name" value="LS/RS"/>
</dbReference>
<feature type="binding site" evidence="7">
    <location>
        <position position="134"/>
    </location>
    <ligand>
        <name>5-amino-6-(D-ribitylamino)uracil</name>
        <dbReference type="ChEBI" id="CHEBI:15934"/>
    </ligand>
</feature>
<feature type="binding site" evidence="7">
    <location>
        <begin position="101"/>
        <end position="103"/>
    </location>
    <ligand>
        <name>5-amino-6-(D-ribitylamino)uracil</name>
        <dbReference type="ChEBI" id="CHEBI:15934"/>
    </ligand>
</feature>
<dbReference type="PANTHER" id="PTHR21058:SF0">
    <property type="entry name" value="6,7-DIMETHYL-8-RIBITYLLUMAZINE SYNTHASE"/>
    <property type="match status" value="1"/>
</dbReference>
<sequence length="178" mass="18843">MVSCRHFSPKLGALAKLGKKMNVVQGNIEAKNAKVAIVISRFNSFLVESLLEGALDTLKRFGQVSDENITVVRVPGAVELPLAARRVAASGKFDGIIALGAVIRGGTPHFDFVAGECNKGLAQIALEFDLPVAFGVLTTDTIEQAIERSGTKAGNKGGEAALSLLEMVNVLQQLEQQL</sequence>
<dbReference type="NCBIfam" id="TIGR00114">
    <property type="entry name" value="lumazine-synth"/>
    <property type="match status" value="1"/>
</dbReference>
<dbReference type="Pfam" id="PF00885">
    <property type="entry name" value="DMRL_synthase"/>
    <property type="match status" value="1"/>
</dbReference>
<keyword evidence="5 7" id="KW-0808">Transferase</keyword>
<organism evidence="8 9">
    <name type="scientific">Shewanella decolorationis S12</name>
    <dbReference type="NCBI Taxonomy" id="1353536"/>
    <lineage>
        <taxon>Bacteria</taxon>
        <taxon>Pseudomonadati</taxon>
        <taxon>Pseudomonadota</taxon>
        <taxon>Gammaproteobacteria</taxon>
        <taxon>Alteromonadales</taxon>
        <taxon>Shewanellaceae</taxon>
        <taxon>Shewanella</taxon>
    </lineage>
</organism>
<dbReference type="InterPro" id="IPR036467">
    <property type="entry name" value="LS/RS_sf"/>
</dbReference>
<evidence type="ECO:0000256" key="7">
    <source>
        <dbReference type="HAMAP-Rule" id="MF_00178"/>
    </source>
</evidence>
<comment type="function">
    <text evidence="7">Catalyzes the formation of 6,7-dimethyl-8-ribityllumazine by condensation of 5-amino-6-(D-ribitylamino)uracil with 3,4-dihydroxy-2-butanone 4-phosphate. This is the penultimate step in the biosynthesis of riboflavin.</text>
</comment>
<evidence type="ECO:0000256" key="6">
    <source>
        <dbReference type="ARBA" id="ARBA00048785"/>
    </source>
</evidence>
<name>A0ABP2Z244_9GAMM</name>
<evidence type="ECO:0000256" key="4">
    <source>
        <dbReference type="ARBA" id="ARBA00022619"/>
    </source>
</evidence>
<reference evidence="8 9" key="1">
    <citation type="journal article" date="2013" name="Genome Announc.">
        <title>Draft Genome Sequence of Shewanella decolorationis S12, a Dye-Degrading Bacterium Isolated from a Wastewater Treatment Plant.</title>
        <authorList>
            <person name="Xu M."/>
            <person name="Fang Y."/>
            <person name="Liu J."/>
            <person name="Chen X."/>
            <person name="Sun G."/>
            <person name="Guo J."/>
            <person name="Hua Z."/>
            <person name="Tu Q."/>
            <person name="Wu L."/>
            <person name="Zhou J."/>
            <person name="Liu X."/>
        </authorList>
    </citation>
    <scope>NUCLEOTIDE SEQUENCE [LARGE SCALE GENOMIC DNA]</scope>
    <source>
        <strain evidence="8 9">S12</strain>
    </source>
</reference>
<dbReference type="InterPro" id="IPR034964">
    <property type="entry name" value="LS"/>
</dbReference>
<dbReference type="Gene3D" id="3.40.50.960">
    <property type="entry name" value="Lumazine/riboflavin synthase"/>
    <property type="match status" value="1"/>
</dbReference>
<comment type="pathway">
    <text evidence="1 7">Cofactor biosynthesis; riboflavin biosynthesis; riboflavin from 2-hydroxy-3-oxobutyl phosphate and 5-amino-6-(D-ribitylamino)uracil: step 1/2.</text>
</comment>
<feature type="binding site" evidence="7">
    <location>
        <position position="42"/>
    </location>
    <ligand>
        <name>5-amino-6-(D-ribitylamino)uracil</name>
        <dbReference type="ChEBI" id="CHEBI:15934"/>
    </ligand>
</feature>
<keyword evidence="9" id="KW-1185">Reference proteome</keyword>
<comment type="catalytic activity">
    <reaction evidence="6 7">
        <text>(2S)-2-hydroxy-3-oxobutyl phosphate + 5-amino-6-(D-ribitylamino)uracil = 6,7-dimethyl-8-(1-D-ribityl)lumazine + phosphate + 2 H2O + H(+)</text>
        <dbReference type="Rhea" id="RHEA:26152"/>
        <dbReference type="ChEBI" id="CHEBI:15377"/>
        <dbReference type="ChEBI" id="CHEBI:15378"/>
        <dbReference type="ChEBI" id="CHEBI:15934"/>
        <dbReference type="ChEBI" id="CHEBI:43474"/>
        <dbReference type="ChEBI" id="CHEBI:58201"/>
        <dbReference type="ChEBI" id="CHEBI:58830"/>
        <dbReference type="EC" id="2.5.1.78"/>
    </reaction>
</comment>
<dbReference type="CDD" id="cd09209">
    <property type="entry name" value="Lumazine_synthase-I"/>
    <property type="match status" value="1"/>
</dbReference>
<evidence type="ECO:0000256" key="1">
    <source>
        <dbReference type="ARBA" id="ARBA00004917"/>
    </source>
</evidence>
<gene>
    <name evidence="7 8" type="primary">ribH</name>
    <name evidence="8" type="ORF">SHD_2593</name>
</gene>
<comment type="similarity">
    <text evidence="2 7">Belongs to the DMRL synthase family.</text>
</comment>
<keyword evidence="4 7" id="KW-0686">Riboflavin biosynthesis</keyword>
<dbReference type="EMBL" id="AXZL01000069">
    <property type="protein sequence ID" value="ESE40708.1"/>
    <property type="molecule type" value="Genomic_DNA"/>
</dbReference>
<dbReference type="SUPFAM" id="SSF52121">
    <property type="entry name" value="Lumazine synthase"/>
    <property type="match status" value="1"/>
</dbReference>
<evidence type="ECO:0000256" key="5">
    <source>
        <dbReference type="ARBA" id="ARBA00022679"/>
    </source>
</evidence>
<dbReference type="EC" id="2.5.1.78" evidence="3 7"/>
<feature type="binding site" evidence="7">
    <location>
        <begin position="77"/>
        <end position="79"/>
    </location>
    <ligand>
        <name>5-amino-6-(D-ribitylamino)uracil</name>
        <dbReference type="ChEBI" id="CHEBI:15934"/>
    </ligand>
</feature>
<proteinExistence type="inferred from homology"/>